<sequence>VSIIVNTTSITRNAGQAGQIAYAASKGGVAALTLPMARDLAPYGVRVVAIAPGVFRKRLLITLSSLLLPPPSFHHKRSLTSPSQHT</sequence>
<dbReference type="PANTHER" id="PTHR43658">
    <property type="entry name" value="SHORT-CHAIN DEHYDROGENASE/REDUCTASE"/>
    <property type="match status" value="1"/>
</dbReference>
<feature type="non-terminal residue" evidence="3">
    <location>
        <position position="1"/>
    </location>
</feature>
<dbReference type="InterPro" id="IPR020904">
    <property type="entry name" value="Sc_DH/Rdtase_CS"/>
</dbReference>
<dbReference type="EMBL" id="RBNJ01028908">
    <property type="protein sequence ID" value="RUS13760.1"/>
    <property type="molecule type" value="Genomic_DNA"/>
</dbReference>
<dbReference type="Gene3D" id="3.40.50.720">
    <property type="entry name" value="NAD(P)-binding Rossmann-like Domain"/>
    <property type="match status" value="1"/>
</dbReference>
<keyword evidence="4" id="KW-1185">Reference proteome</keyword>
<dbReference type="PANTHER" id="PTHR43658:SF8">
    <property type="entry name" value="17-BETA-HYDROXYSTEROID DEHYDROGENASE 14-RELATED"/>
    <property type="match status" value="1"/>
</dbReference>
<dbReference type="AlphaFoldDB" id="A0A433P892"/>
<dbReference type="InterPro" id="IPR036291">
    <property type="entry name" value="NAD(P)-bd_dom_sf"/>
</dbReference>
<dbReference type="GO" id="GO:0016491">
    <property type="term" value="F:oxidoreductase activity"/>
    <property type="evidence" value="ECO:0007669"/>
    <property type="project" value="UniProtKB-KW"/>
</dbReference>
<keyword evidence="2" id="KW-0560">Oxidoreductase</keyword>
<dbReference type="Proteomes" id="UP000274822">
    <property type="component" value="Unassembled WGS sequence"/>
</dbReference>
<organism evidence="3 4">
    <name type="scientific">Jimgerdemannia flammicorona</name>
    <dbReference type="NCBI Taxonomy" id="994334"/>
    <lineage>
        <taxon>Eukaryota</taxon>
        <taxon>Fungi</taxon>
        <taxon>Fungi incertae sedis</taxon>
        <taxon>Mucoromycota</taxon>
        <taxon>Mucoromycotina</taxon>
        <taxon>Endogonomycetes</taxon>
        <taxon>Endogonales</taxon>
        <taxon>Endogonaceae</taxon>
        <taxon>Jimgerdemannia</taxon>
    </lineage>
</organism>
<dbReference type="PROSITE" id="PS00061">
    <property type="entry name" value="ADH_SHORT"/>
    <property type="match status" value="1"/>
</dbReference>
<name>A0A433P892_9FUNG</name>
<dbReference type="InterPro" id="IPR002347">
    <property type="entry name" value="SDR_fam"/>
</dbReference>
<protein>
    <submittedName>
        <fullName evidence="3">Uncharacterized protein</fullName>
    </submittedName>
</protein>
<evidence type="ECO:0000313" key="4">
    <source>
        <dbReference type="Proteomes" id="UP000274822"/>
    </source>
</evidence>
<evidence type="ECO:0000256" key="2">
    <source>
        <dbReference type="ARBA" id="ARBA00023002"/>
    </source>
</evidence>
<proteinExistence type="predicted"/>
<comment type="caution">
    <text evidence="3">The sequence shown here is derived from an EMBL/GenBank/DDBJ whole genome shotgun (WGS) entry which is preliminary data.</text>
</comment>
<accession>A0A433P892</accession>
<dbReference type="Pfam" id="PF00106">
    <property type="entry name" value="adh_short"/>
    <property type="match status" value="1"/>
</dbReference>
<dbReference type="PRINTS" id="PR00081">
    <property type="entry name" value="GDHRDH"/>
</dbReference>
<evidence type="ECO:0000256" key="1">
    <source>
        <dbReference type="ARBA" id="ARBA00022857"/>
    </source>
</evidence>
<reference evidence="3 4" key="1">
    <citation type="journal article" date="2018" name="New Phytol.">
        <title>Phylogenomics of Endogonaceae and evolution of mycorrhizas within Mucoromycota.</title>
        <authorList>
            <person name="Chang Y."/>
            <person name="Desiro A."/>
            <person name="Na H."/>
            <person name="Sandor L."/>
            <person name="Lipzen A."/>
            <person name="Clum A."/>
            <person name="Barry K."/>
            <person name="Grigoriev I.V."/>
            <person name="Martin F.M."/>
            <person name="Stajich J.E."/>
            <person name="Smith M.E."/>
            <person name="Bonito G."/>
            <person name="Spatafora J.W."/>
        </authorList>
    </citation>
    <scope>NUCLEOTIDE SEQUENCE [LARGE SCALE GENOMIC DNA]</scope>
    <source>
        <strain evidence="3 4">AD002</strain>
    </source>
</reference>
<dbReference type="SUPFAM" id="SSF51735">
    <property type="entry name" value="NAD(P)-binding Rossmann-fold domains"/>
    <property type="match status" value="1"/>
</dbReference>
<gene>
    <name evidence="3" type="ORF">BC938DRAFT_477693</name>
</gene>
<keyword evidence="1" id="KW-0521">NADP</keyword>
<evidence type="ECO:0000313" key="3">
    <source>
        <dbReference type="EMBL" id="RUS13760.1"/>
    </source>
</evidence>